<dbReference type="EMBL" id="LAZR01050884">
    <property type="protein sequence ID" value="KKK86355.1"/>
    <property type="molecule type" value="Genomic_DNA"/>
</dbReference>
<accession>A0A0F8ZK31</accession>
<comment type="caution">
    <text evidence="1">The sequence shown here is derived from an EMBL/GenBank/DDBJ whole genome shotgun (WGS) entry which is preliminary data.</text>
</comment>
<proteinExistence type="predicted"/>
<reference evidence="1" key="1">
    <citation type="journal article" date="2015" name="Nature">
        <title>Complex archaea that bridge the gap between prokaryotes and eukaryotes.</title>
        <authorList>
            <person name="Spang A."/>
            <person name="Saw J.H."/>
            <person name="Jorgensen S.L."/>
            <person name="Zaremba-Niedzwiedzka K."/>
            <person name="Martijn J."/>
            <person name="Lind A.E."/>
            <person name="van Eijk R."/>
            <person name="Schleper C."/>
            <person name="Guy L."/>
            <person name="Ettema T.J."/>
        </authorList>
    </citation>
    <scope>NUCLEOTIDE SEQUENCE</scope>
</reference>
<feature type="non-terminal residue" evidence="1">
    <location>
        <position position="1"/>
    </location>
</feature>
<sequence>QGSQKRPQVSQGSRQIGGRDLEVDEGIRVMSKMVLIDLIDCLRASEEFRSMNEDDKKRFNTKEKDPLISRSEMIMGELHTIILDGTKIKILDDNLKLTGYFTLKSLSKSKPRLVQTGRGHCSVRDYSLMRHLKYRRRKMSRTYKVRRHDGSDFQGVRKEWVLVNKRGAKKFQQMVNKRCRRLDKITIAEGINDMIDEWEEATNILEEFFLEEQYEEDPEDWYEEDPFEAQEEDLWYEEDLFDWYEEYRYEPFY</sequence>
<protein>
    <submittedName>
        <fullName evidence="1">Uncharacterized protein</fullName>
    </submittedName>
</protein>
<evidence type="ECO:0000313" key="1">
    <source>
        <dbReference type="EMBL" id="KKK86355.1"/>
    </source>
</evidence>
<gene>
    <name evidence="1" type="ORF">LCGC14_2764090</name>
</gene>
<name>A0A0F8ZK31_9ZZZZ</name>
<organism evidence="1">
    <name type="scientific">marine sediment metagenome</name>
    <dbReference type="NCBI Taxonomy" id="412755"/>
    <lineage>
        <taxon>unclassified sequences</taxon>
        <taxon>metagenomes</taxon>
        <taxon>ecological metagenomes</taxon>
    </lineage>
</organism>
<dbReference type="AlphaFoldDB" id="A0A0F8ZK31"/>